<dbReference type="PANTHER" id="PTHR34222:SF40">
    <property type="match status" value="1"/>
</dbReference>
<proteinExistence type="predicted"/>
<feature type="compositionally biased region" description="Basic residues" evidence="1">
    <location>
        <begin position="378"/>
        <end position="395"/>
    </location>
</feature>
<evidence type="ECO:0000256" key="1">
    <source>
        <dbReference type="SAM" id="MobiDB-lite"/>
    </source>
</evidence>
<evidence type="ECO:0000313" key="2">
    <source>
        <dbReference type="EMBL" id="RVW21069.1"/>
    </source>
</evidence>
<gene>
    <name evidence="2" type="ORF">CK203_107524</name>
</gene>
<evidence type="ECO:0000313" key="3">
    <source>
        <dbReference type="Proteomes" id="UP000288805"/>
    </source>
</evidence>
<reference evidence="2 3" key="1">
    <citation type="journal article" date="2018" name="PLoS Genet.">
        <title>Population sequencing reveals clonal diversity and ancestral inbreeding in the grapevine cultivar Chardonnay.</title>
        <authorList>
            <person name="Roach M.J."/>
            <person name="Johnson D.L."/>
            <person name="Bohlmann J."/>
            <person name="van Vuuren H.J."/>
            <person name="Jones S.J."/>
            <person name="Pretorius I.S."/>
            <person name="Schmidt S.A."/>
            <person name="Borneman A.R."/>
        </authorList>
    </citation>
    <scope>NUCLEOTIDE SEQUENCE [LARGE SCALE GENOMIC DNA]</scope>
    <source>
        <strain evidence="3">cv. Chardonnay</strain>
        <tissue evidence="2">Leaf</tissue>
    </source>
</reference>
<dbReference type="Proteomes" id="UP000288805">
    <property type="component" value="Unassembled WGS sequence"/>
</dbReference>
<comment type="caution">
    <text evidence="2">The sequence shown here is derived from an EMBL/GenBank/DDBJ whole genome shotgun (WGS) entry which is preliminary data.</text>
</comment>
<sequence>MGYLDDTHKPVLPEKAGYQTWFVENSMVMAWLINSMEPEISQGYILTTQQRRFWDAANLMYSNLGNDSKLYELSEKARTIQQGDLLVMAYFNSLNILYKEIDLYQDIVWENLEDHATYLKLIEKERVFKFLSSLRYEFDQERGRILSSSPIPSLREVFNLIRREESRIGFMMSGLKSTTAETSALSTANQPTAGNKNIGANSVYVAGKNAGKKDDKDSLWCDHCQKPRHTRDSCLKIHGRPANLPQNFGKGRGWNNGGGGTRLEPSIRSNRSYDWEFKSVLFLTLLDLCTGKKIGNAKEVDGLFLLEEKMQGDEIKKVYQAESSIAENKEVWGRLEEKRIFGEVSQGKELREEIGEIGGILENISVEEEKRKEESQKKKLRRRRSALHIPRRRRKKSISSYIGSIFNSGDRAEHSEHPIAQFVSYGALKGSFREFTTNLSRVSIPRDIHEALQVPEWQEAVNEEMKALFKNHTWKVIDLPIRKKPETFVLVAKMNTMRVLLSIAAKMDWALQQLDVKNAFLHGMLGCKPIDTPIDVNIKMSTHIGGKEVDRPRISKTSGKDALNDPPMAYIGGGKLLETPGTIYTKPLVGRVWKVLEMPRDVHTSLHYGGRHERSPRLSREF</sequence>
<feature type="region of interest" description="Disordered" evidence="1">
    <location>
        <begin position="371"/>
        <end position="395"/>
    </location>
</feature>
<organism evidence="2 3">
    <name type="scientific">Vitis vinifera</name>
    <name type="common">Grape</name>
    <dbReference type="NCBI Taxonomy" id="29760"/>
    <lineage>
        <taxon>Eukaryota</taxon>
        <taxon>Viridiplantae</taxon>
        <taxon>Streptophyta</taxon>
        <taxon>Embryophyta</taxon>
        <taxon>Tracheophyta</taxon>
        <taxon>Spermatophyta</taxon>
        <taxon>Magnoliopsida</taxon>
        <taxon>eudicotyledons</taxon>
        <taxon>Gunneridae</taxon>
        <taxon>Pentapetalae</taxon>
        <taxon>rosids</taxon>
        <taxon>Vitales</taxon>
        <taxon>Vitaceae</taxon>
        <taxon>Viteae</taxon>
        <taxon>Vitis</taxon>
    </lineage>
</organism>
<dbReference type="PANTHER" id="PTHR34222">
    <property type="entry name" value="GAG_PRE-INTEGRS DOMAIN-CONTAINING PROTEIN"/>
    <property type="match status" value="1"/>
</dbReference>
<accession>A0A438CD33</accession>
<protein>
    <recommendedName>
        <fullName evidence="4">Reverse transcriptase Ty1/copia-type domain-containing protein</fullName>
    </recommendedName>
</protein>
<name>A0A438CD33_VITVI</name>
<dbReference type="AlphaFoldDB" id="A0A438CD33"/>
<evidence type="ECO:0008006" key="4">
    <source>
        <dbReference type="Google" id="ProtNLM"/>
    </source>
</evidence>
<dbReference type="EMBL" id="QGNW01002316">
    <property type="protein sequence ID" value="RVW21069.1"/>
    <property type="molecule type" value="Genomic_DNA"/>
</dbReference>